<keyword evidence="5 7" id="KW-0472">Membrane</keyword>
<gene>
    <name evidence="9" type="ORF">AWB83_00794</name>
</gene>
<evidence type="ECO:0000313" key="9">
    <source>
        <dbReference type="EMBL" id="SAK47053.1"/>
    </source>
</evidence>
<feature type="transmembrane region" description="Helical" evidence="7">
    <location>
        <begin position="363"/>
        <end position="384"/>
    </location>
</feature>
<evidence type="ECO:0000256" key="4">
    <source>
        <dbReference type="ARBA" id="ARBA00022989"/>
    </source>
</evidence>
<protein>
    <submittedName>
        <fullName evidence="9">Major facilitator transporter</fullName>
    </submittedName>
</protein>
<evidence type="ECO:0000256" key="3">
    <source>
        <dbReference type="ARBA" id="ARBA00022692"/>
    </source>
</evidence>
<dbReference type="InterPro" id="IPR011701">
    <property type="entry name" value="MFS"/>
</dbReference>
<dbReference type="CDD" id="cd17319">
    <property type="entry name" value="MFS_ExuT_GudP_like"/>
    <property type="match status" value="1"/>
</dbReference>
<keyword evidence="3 7" id="KW-0812">Transmembrane</keyword>
<feature type="transmembrane region" description="Helical" evidence="7">
    <location>
        <begin position="337"/>
        <end position="357"/>
    </location>
</feature>
<dbReference type="PANTHER" id="PTHR43791">
    <property type="entry name" value="PERMEASE-RELATED"/>
    <property type="match status" value="1"/>
</dbReference>
<evidence type="ECO:0000259" key="8">
    <source>
        <dbReference type="PROSITE" id="PS50850"/>
    </source>
</evidence>
<dbReference type="Proteomes" id="UP000054978">
    <property type="component" value="Unassembled WGS sequence"/>
</dbReference>
<feature type="transmembrane region" description="Helical" evidence="7">
    <location>
        <begin position="428"/>
        <end position="448"/>
    </location>
</feature>
<comment type="subcellular location">
    <subcellularLocation>
        <location evidence="1">Membrane</location>
        <topology evidence="1">Multi-pass membrane protein</topology>
    </subcellularLocation>
</comment>
<dbReference type="InterPro" id="IPR020846">
    <property type="entry name" value="MFS_dom"/>
</dbReference>
<dbReference type="InterPro" id="IPR036259">
    <property type="entry name" value="MFS_trans_sf"/>
</dbReference>
<feature type="transmembrane region" description="Helical" evidence="7">
    <location>
        <begin position="206"/>
        <end position="228"/>
    </location>
</feature>
<dbReference type="GO" id="GO:0022857">
    <property type="term" value="F:transmembrane transporter activity"/>
    <property type="evidence" value="ECO:0007669"/>
    <property type="project" value="InterPro"/>
</dbReference>
<feature type="transmembrane region" description="Helical" evidence="7">
    <location>
        <begin position="391"/>
        <end position="416"/>
    </location>
</feature>
<evidence type="ECO:0000256" key="1">
    <source>
        <dbReference type="ARBA" id="ARBA00004141"/>
    </source>
</evidence>
<keyword evidence="4 7" id="KW-1133">Transmembrane helix</keyword>
<keyword evidence="2" id="KW-0813">Transport</keyword>
<dbReference type="SUPFAM" id="SSF103473">
    <property type="entry name" value="MFS general substrate transporter"/>
    <property type="match status" value="1"/>
</dbReference>
<feature type="transmembrane region" description="Helical" evidence="7">
    <location>
        <begin position="171"/>
        <end position="194"/>
    </location>
</feature>
<feature type="transmembrane region" description="Helical" evidence="7">
    <location>
        <begin position="270"/>
        <end position="293"/>
    </location>
</feature>
<dbReference type="GO" id="GO:0005886">
    <property type="term" value="C:plasma membrane"/>
    <property type="evidence" value="ECO:0007669"/>
    <property type="project" value="TreeGrafter"/>
</dbReference>
<feature type="region of interest" description="Disordered" evidence="6">
    <location>
        <begin position="1"/>
        <end position="20"/>
    </location>
</feature>
<feature type="transmembrane region" description="Helical" evidence="7">
    <location>
        <begin position="81"/>
        <end position="101"/>
    </location>
</feature>
<feature type="transmembrane region" description="Helical" evidence="7">
    <location>
        <begin position="138"/>
        <end position="159"/>
    </location>
</feature>
<feature type="transmembrane region" description="Helical" evidence="7">
    <location>
        <begin position="43"/>
        <end position="61"/>
    </location>
</feature>
<proteinExistence type="predicted"/>
<organism evidence="9 10">
    <name type="scientific">Caballeronia ptereochthonis</name>
    <dbReference type="NCBI Taxonomy" id="1777144"/>
    <lineage>
        <taxon>Bacteria</taxon>
        <taxon>Pseudomonadati</taxon>
        <taxon>Pseudomonadota</taxon>
        <taxon>Betaproteobacteria</taxon>
        <taxon>Burkholderiales</taxon>
        <taxon>Burkholderiaceae</taxon>
        <taxon>Caballeronia</taxon>
    </lineage>
</organism>
<dbReference type="EMBL" id="FCOB02000003">
    <property type="protein sequence ID" value="SAK47053.1"/>
    <property type="molecule type" value="Genomic_DNA"/>
</dbReference>
<evidence type="ECO:0000313" key="10">
    <source>
        <dbReference type="Proteomes" id="UP000054978"/>
    </source>
</evidence>
<dbReference type="STRING" id="1777144.AWB83_00794"/>
<comment type="caution">
    <text evidence="9">The sequence shown here is derived from an EMBL/GenBank/DDBJ whole genome shotgun (WGS) entry which is preliminary data.</text>
</comment>
<dbReference type="Gene3D" id="1.20.1250.20">
    <property type="entry name" value="MFS general substrate transporter like domains"/>
    <property type="match status" value="2"/>
</dbReference>
<keyword evidence="10" id="KW-1185">Reference proteome</keyword>
<evidence type="ECO:0000256" key="2">
    <source>
        <dbReference type="ARBA" id="ARBA00022448"/>
    </source>
</evidence>
<dbReference type="FunFam" id="1.20.1250.20:FF:000018">
    <property type="entry name" value="MFS transporter permease"/>
    <property type="match status" value="1"/>
</dbReference>
<dbReference type="AlphaFoldDB" id="A0A157ZNH7"/>
<feature type="domain" description="Major facilitator superfamily (MFS) profile" evidence="8">
    <location>
        <begin position="46"/>
        <end position="452"/>
    </location>
</feature>
<dbReference type="PROSITE" id="PS50850">
    <property type="entry name" value="MFS"/>
    <property type="match status" value="1"/>
</dbReference>
<sequence>MHGIEAVAEPPASNDQETNNVNADSLAAPRDATHEDAQIYRKVFWRFVPLFVACFVFSYLDRINISFAKLQMQSELGFSDAMYGFGASVFFVGYFLFEVPSNVILHRVGAKRWIARIMITWGIASACMMFVHTETWFYALRFLIGALEAGFVPGALYFFTKWFPSSRRGRINSFFMASIALCGIIGSPLSGAIMKFCDGLNGMPGWQWLFLLEGIPSVVLGLVVLAFVDDEIDHAKWLDAGEKRALKEQLARDPKVGEVHSLRAAFSEPVTLVMALIYLFLAMGIYGLVFWMPQLVKTAGTSDPFMIGLISMLPYAVAGIGMILIGKNSDRTGERRWHLGACALAGAAGYVLCGLFPGNTVMLVIGLTIAATGIITSLGLFWILPTRFLTGIAAASGIALINSVGQFGGIISPYLVGKVKTMTGSATPGLYAIAFACLLGAMLIVWGLPRRLYFRESGSE</sequence>
<feature type="transmembrane region" description="Helical" evidence="7">
    <location>
        <begin position="113"/>
        <end position="132"/>
    </location>
</feature>
<dbReference type="PANTHER" id="PTHR43791:SF36">
    <property type="entry name" value="TRANSPORTER, PUTATIVE (AFU_ORTHOLOGUE AFUA_6G08340)-RELATED"/>
    <property type="match status" value="1"/>
</dbReference>
<evidence type="ECO:0000256" key="7">
    <source>
        <dbReference type="SAM" id="Phobius"/>
    </source>
</evidence>
<evidence type="ECO:0000256" key="5">
    <source>
        <dbReference type="ARBA" id="ARBA00023136"/>
    </source>
</evidence>
<reference evidence="9" key="1">
    <citation type="submission" date="2016-01" db="EMBL/GenBank/DDBJ databases">
        <authorList>
            <person name="Peeters C."/>
        </authorList>
    </citation>
    <scope>NUCLEOTIDE SEQUENCE [LARGE SCALE GENOMIC DNA]</scope>
    <source>
        <strain evidence="9">LMG 29326</strain>
    </source>
</reference>
<feature type="transmembrane region" description="Helical" evidence="7">
    <location>
        <begin position="305"/>
        <end position="325"/>
    </location>
</feature>
<dbReference type="Pfam" id="PF07690">
    <property type="entry name" value="MFS_1"/>
    <property type="match status" value="1"/>
</dbReference>
<accession>A0A157ZNH7</accession>
<evidence type="ECO:0000256" key="6">
    <source>
        <dbReference type="SAM" id="MobiDB-lite"/>
    </source>
</evidence>
<name>A0A157ZNH7_9BURK</name>